<dbReference type="PANTHER" id="PTHR24096">
    <property type="entry name" value="LONG-CHAIN-FATTY-ACID--COA LIGASE"/>
    <property type="match status" value="1"/>
</dbReference>
<dbReference type="InterPro" id="IPR000873">
    <property type="entry name" value="AMP-dep_synth/lig_dom"/>
</dbReference>
<protein>
    <recommendedName>
        <fullName evidence="1">AMP-dependent synthetase/ligase domain-containing protein</fullName>
    </recommendedName>
</protein>
<dbReference type="EMBL" id="LAZR01064495">
    <property type="protein sequence ID" value="KKK57403.1"/>
    <property type="molecule type" value="Genomic_DNA"/>
</dbReference>
<feature type="non-terminal residue" evidence="2">
    <location>
        <position position="326"/>
    </location>
</feature>
<dbReference type="AlphaFoldDB" id="A0A0F8WL57"/>
<organism evidence="2">
    <name type="scientific">marine sediment metagenome</name>
    <dbReference type="NCBI Taxonomy" id="412755"/>
    <lineage>
        <taxon>unclassified sequences</taxon>
        <taxon>metagenomes</taxon>
        <taxon>ecological metagenomes</taxon>
    </lineage>
</organism>
<evidence type="ECO:0000259" key="1">
    <source>
        <dbReference type="Pfam" id="PF00501"/>
    </source>
</evidence>
<dbReference type="GO" id="GO:0016405">
    <property type="term" value="F:CoA-ligase activity"/>
    <property type="evidence" value="ECO:0007669"/>
    <property type="project" value="TreeGrafter"/>
</dbReference>
<proteinExistence type="predicted"/>
<reference evidence="2" key="1">
    <citation type="journal article" date="2015" name="Nature">
        <title>Complex archaea that bridge the gap between prokaryotes and eukaryotes.</title>
        <authorList>
            <person name="Spang A."/>
            <person name="Saw J.H."/>
            <person name="Jorgensen S.L."/>
            <person name="Zaremba-Niedzwiedzka K."/>
            <person name="Martijn J."/>
            <person name="Lind A.E."/>
            <person name="van Eijk R."/>
            <person name="Schleper C."/>
            <person name="Guy L."/>
            <person name="Ettema T.J."/>
        </authorList>
    </citation>
    <scope>NUCLEOTIDE SEQUENCE</scope>
</reference>
<dbReference type="SUPFAM" id="SSF56801">
    <property type="entry name" value="Acetyl-CoA synthetase-like"/>
    <property type="match status" value="1"/>
</dbReference>
<dbReference type="InterPro" id="IPR020845">
    <property type="entry name" value="AMP-binding_CS"/>
</dbReference>
<gene>
    <name evidence="2" type="ORF">LCGC14_3054820</name>
</gene>
<dbReference type="Pfam" id="PF00501">
    <property type="entry name" value="AMP-binding"/>
    <property type="match status" value="1"/>
</dbReference>
<dbReference type="PROSITE" id="PS00455">
    <property type="entry name" value="AMP_BINDING"/>
    <property type="match status" value="1"/>
</dbReference>
<sequence length="326" mass="37179">MDPETGTLENELTFTRFDQMSERFPNKTAVLYLGERYSYFWLKNMSERFAGALQNLDIKKGDRVMVYIANCIQFVIAFLGIQRIGAVIVPVSPIYTSYELDYMVKDSGAETIICQDTNFCYVQEVFSSTGLKRAIVTNIADLLPFWKRYLGILFDKIPHGNVDWNDQIYSFKALLKHPPLKTKVEIDPWNDLSYILYTGGTTGFPKGVPGNHIGMMSYVNDVTDDVAGDHLKEGEDVYIAVNPLFHIMALGLFMSLGLNKGNTTLLMPIPQIDAILETIQRYRSRWFLGVPALYRMILENDRLDQYDLSSLRYCYCGGDVLPPEVF</sequence>
<evidence type="ECO:0000313" key="2">
    <source>
        <dbReference type="EMBL" id="KKK57403.1"/>
    </source>
</evidence>
<feature type="domain" description="AMP-dependent synthetase/ligase" evidence="1">
    <location>
        <begin position="18"/>
        <end position="325"/>
    </location>
</feature>
<comment type="caution">
    <text evidence="2">The sequence shown here is derived from an EMBL/GenBank/DDBJ whole genome shotgun (WGS) entry which is preliminary data.</text>
</comment>
<dbReference type="Gene3D" id="3.40.50.980">
    <property type="match status" value="2"/>
</dbReference>
<name>A0A0F8WL57_9ZZZZ</name>
<accession>A0A0F8WL57</accession>